<accession>A0A9W6IV58</accession>
<gene>
    <name evidence="1" type="ORF">GCM10008170_22010</name>
</gene>
<dbReference type="InterPro" id="IPR029016">
    <property type="entry name" value="GAF-like_dom_sf"/>
</dbReference>
<proteinExistence type="predicted"/>
<reference evidence="1" key="2">
    <citation type="submission" date="2023-01" db="EMBL/GenBank/DDBJ databases">
        <authorList>
            <person name="Sun Q."/>
            <person name="Evtushenko L."/>
        </authorList>
    </citation>
    <scope>NUCLEOTIDE SEQUENCE</scope>
    <source>
        <strain evidence="1">VKM B-1606</strain>
    </source>
</reference>
<dbReference type="SUPFAM" id="SSF55781">
    <property type="entry name" value="GAF domain-like"/>
    <property type="match status" value="1"/>
</dbReference>
<evidence type="ECO:0008006" key="3">
    <source>
        <dbReference type="Google" id="ProtNLM"/>
    </source>
</evidence>
<protein>
    <recommendedName>
        <fullName evidence="3">GAF domain-containing protein</fullName>
    </recommendedName>
</protein>
<dbReference type="PANTHER" id="PTHR43102">
    <property type="entry name" value="SLR1143 PROTEIN"/>
    <property type="match status" value="1"/>
</dbReference>
<dbReference type="EMBL" id="BSFF01000002">
    <property type="protein sequence ID" value="GLK56182.1"/>
    <property type="molecule type" value="Genomic_DNA"/>
</dbReference>
<name>A0A9W6IV58_9HYPH</name>
<evidence type="ECO:0000313" key="2">
    <source>
        <dbReference type="Proteomes" id="UP001143400"/>
    </source>
</evidence>
<sequence length="168" mass="17719">MAEDCARLATLRSYGILDTPPEPRFDDIARLAAVICGAPVAVVSFADAERHWYKARVGLGIEEVAWSHSSCSYVVENDLDELVVRDLAADPRFGHHGGALGAPVCRFYAGVAMRAPSGVMIGTVCIADVAARVGGLTPAQLGALHALARHAMALVWARTMIVDPAAAL</sequence>
<organism evidence="1 2">
    <name type="scientific">Methylopila capsulata</name>
    <dbReference type="NCBI Taxonomy" id="61654"/>
    <lineage>
        <taxon>Bacteria</taxon>
        <taxon>Pseudomonadati</taxon>
        <taxon>Pseudomonadota</taxon>
        <taxon>Alphaproteobacteria</taxon>
        <taxon>Hyphomicrobiales</taxon>
        <taxon>Methylopilaceae</taxon>
        <taxon>Methylopila</taxon>
    </lineage>
</organism>
<dbReference type="AlphaFoldDB" id="A0A9W6IV58"/>
<dbReference type="Gene3D" id="3.30.450.40">
    <property type="match status" value="1"/>
</dbReference>
<reference evidence="1" key="1">
    <citation type="journal article" date="2014" name="Int. J. Syst. Evol. Microbiol.">
        <title>Complete genome sequence of Corynebacterium casei LMG S-19264T (=DSM 44701T), isolated from a smear-ripened cheese.</title>
        <authorList>
            <consortium name="US DOE Joint Genome Institute (JGI-PGF)"/>
            <person name="Walter F."/>
            <person name="Albersmeier A."/>
            <person name="Kalinowski J."/>
            <person name="Ruckert C."/>
        </authorList>
    </citation>
    <scope>NUCLEOTIDE SEQUENCE</scope>
    <source>
        <strain evidence="1">VKM B-1606</strain>
    </source>
</reference>
<evidence type="ECO:0000313" key="1">
    <source>
        <dbReference type="EMBL" id="GLK56182.1"/>
    </source>
</evidence>
<dbReference type="Proteomes" id="UP001143400">
    <property type="component" value="Unassembled WGS sequence"/>
</dbReference>
<comment type="caution">
    <text evidence="1">The sequence shown here is derived from an EMBL/GenBank/DDBJ whole genome shotgun (WGS) entry which is preliminary data.</text>
</comment>
<dbReference type="PANTHER" id="PTHR43102:SF2">
    <property type="entry name" value="GAF DOMAIN-CONTAINING PROTEIN"/>
    <property type="match status" value="1"/>
</dbReference>